<dbReference type="PANTHER" id="PTHR35276">
    <property type="entry name" value="S-ADENOSYL-L-METHIONINE-DEPENDENT METHYLTRANSFERASES SUPERFAMILY PROTEIN"/>
    <property type="match status" value="1"/>
</dbReference>
<evidence type="ECO:0000313" key="2">
    <source>
        <dbReference type="Proteomes" id="UP000784128"/>
    </source>
</evidence>
<dbReference type="EMBL" id="JAHDYS010000009">
    <property type="protein sequence ID" value="MBT1072291.1"/>
    <property type="molecule type" value="Genomic_DNA"/>
</dbReference>
<dbReference type="PANTHER" id="PTHR35276:SF1">
    <property type="entry name" value="TRNA (MNM(5)S(2)U34)-METHYLTRANSFERASE, CHLOROPLASTIC"/>
    <property type="match status" value="1"/>
</dbReference>
<dbReference type="SUPFAM" id="SSF53335">
    <property type="entry name" value="S-adenosyl-L-methionine-dependent methyltransferases"/>
    <property type="match status" value="1"/>
</dbReference>
<evidence type="ECO:0000313" key="1">
    <source>
        <dbReference type="EMBL" id="MBT1072291.1"/>
    </source>
</evidence>
<proteinExistence type="predicted"/>
<keyword evidence="1" id="KW-0808">Transferase</keyword>
<dbReference type="GO" id="GO:0008168">
    <property type="term" value="F:methyltransferase activity"/>
    <property type="evidence" value="ECO:0007669"/>
    <property type="project" value="UniProtKB-KW"/>
</dbReference>
<dbReference type="CDD" id="cd02440">
    <property type="entry name" value="AdoMet_MTases"/>
    <property type="match status" value="1"/>
</dbReference>
<dbReference type="Gene3D" id="3.40.50.150">
    <property type="entry name" value="Vaccinia Virus protein VP39"/>
    <property type="match status" value="1"/>
</dbReference>
<dbReference type="Proteomes" id="UP000784128">
    <property type="component" value="Unassembled WGS sequence"/>
</dbReference>
<organism evidence="1 2">
    <name type="scientific">Pelotalea chapellei</name>
    <dbReference type="NCBI Taxonomy" id="44671"/>
    <lineage>
        <taxon>Bacteria</taxon>
        <taxon>Pseudomonadati</taxon>
        <taxon>Thermodesulfobacteriota</taxon>
        <taxon>Desulfuromonadia</taxon>
        <taxon>Geobacterales</taxon>
        <taxon>Geobacteraceae</taxon>
        <taxon>Pelotalea</taxon>
    </lineage>
</organism>
<protein>
    <submittedName>
        <fullName evidence="1">Class I SAM-dependent methyltransferase</fullName>
    </submittedName>
</protein>
<name>A0ABS5U9G7_9BACT</name>
<dbReference type="Pfam" id="PF06962">
    <property type="entry name" value="rRNA_methylase"/>
    <property type="match status" value="1"/>
</dbReference>
<dbReference type="GO" id="GO:0032259">
    <property type="term" value="P:methylation"/>
    <property type="evidence" value="ECO:0007669"/>
    <property type="project" value="UniProtKB-KW"/>
</dbReference>
<comment type="caution">
    <text evidence="1">The sequence shown here is derived from an EMBL/GenBank/DDBJ whole genome shotgun (WGS) entry which is preliminary data.</text>
</comment>
<accession>A0ABS5U9G7</accession>
<sequence length="188" mass="20768">MPLLRGPVQLSRLVLEIFVRAGSRTVDATCGNGHDTLLLARLVGASGKVWAFDIQEQALLETHRKLEESGLEQRVSLLHQGHEHIAEYVPAPVDAVIFNLGYLPGSDRSIITRPETTLLAFDQALQLLSPEGILIAAVYPGHPGGCEEEHAIEVWARELPQEAYHVWRMGQVNTQLNAPYLILIQKAV</sequence>
<gene>
    <name evidence="1" type="ORF">KJB30_10875</name>
</gene>
<dbReference type="InterPro" id="IPR029063">
    <property type="entry name" value="SAM-dependent_MTases_sf"/>
</dbReference>
<keyword evidence="1" id="KW-0489">Methyltransferase</keyword>
<keyword evidence="2" id="KW-1185">Reference proteome</keyword>
<dbReference type="InterPro" id="IPR010719">
    <property type="entry name" value="MnmM_MeTrfase"/>
</dbReference>
<reference evidence="1 2" key="1">
    <citation type="submission" date="2021-05" db="EMBL/GenBank/DDBJ databases">
        <title>The draft genome of Geobacter chapellei DSM 13688.</title>
        <authorList>
            <person name="Xu Z."/>
            <person name="Masuda Y."/>
            <person name="Itoh H."/>
            <person name="Senoo K."/>
        </authorList>
    </citation>
    <scope>NUCLEOTIDE SEQUENCE [LARGE SCALE GENOMIC DNA]</scope>
    <source>
        <strain evidence="1 2">DSM 13688</strain>
    </source>
</reference>